<feature type="compositionally biased region" description="Polar residues" evidence="4">
    <location>
        <begin position="582"/>
        <end position="593"/>
    </location>
</feature>
<dbReference type="STRING" id="1858805.M5G274"/>
<feature type="compositionally biased region" description="Low complexity" evidence="4">
    <location>
        <begin position="523"/>
        <end position="552"/>
    </location>
</feature>
<protein>
    <submittedName>
        <fullName evidence="5">RNI-like protein</fullName>
    </submittedName>
</protein>
<evidence type="ECO:0000256" key="2">
    <source>
        <dbReference type="ARBA" id="ARBA00022614"/>
    </source>
</evidence>
<evidence type="ECO:0000256" key="3">
    <source>
        <dbReference type="ARBA" id="ARBA00022737"/>
    </source>
</evidence>
<dbReference type="OrthoDB" id="184583at2759"/>
<dbReference type="GeneID" id="63685477"/>
<keyword evidence="1" id="KW-0343">GTPase activation</keyword>
<dbReference type="InterPro" id="IPR001611">
    <property type="entry name" value="Leu-rich_rpt"/>
</dbReference>
<dbReference type="PANTHER" id="PTHR24113">
    <property type="entry name" value="RAN GTPASE-ACTIVATING PROTEIN 1"/>
    <property type="match status" value="1"/>
</dbReference>
<dbReference type="OMA" id="WGHENAL"/>
<dbReference type="InterPro" id="IPR027038">
    <property type="entry name" value="RanGap"/>
</dbReference>
<gene>
    <name evidence="5" type="ORF">DACRYDRAFT_117594</name>
</gene>
<keyword evidence="2" id="KW-0433">Leucine-rich repeat</keyword>
<sequence>MADKIFTLAGQGLKLDSRADVEPHVEKLRAMEDVEEIHLGGNTFGVEACQALAEVLETKKTLKVADLADIFTSRLITEIPTSLSALCDALISHPQLHEINLSDNAFGGRSAEPMVRLLSQNTAISVLKLNNNGLGPAGGEIVARALLASAEKSAAASETSNLKVVVCGRNRLEDSAKVFAEAFAKHGTLREVTMQNDGIRMSAMLALVEGLSHCPDLELLDLADNTLTEVTDSGAIDLAGPRLVAKVLPRWKNLQVLNLSDCVLKPRGGVLIAQSLAGGSNPGLRELKFENSEIDPKTFGLLAEAISRLPEFTLLELNANRGDAEHETLQAIREALKKQGKEDALGELDEMEEIDEEEEEEEYVEVFPEAEEAEKEEGEEVVVVQKEQKEEEEVQKVTEELAEVKLDGAVPPAAAAPVEVFAAVVNVPATVETPAPVEAPTPAAAESSAPAPVEVPAPAAAEPQTTQETEASAEPSANGVPAPAPVEVPAPAAAVEAATAPTASETQQSQEASTHAPEPSVPAPEAAVKATAVQVPVETAAAAVPPKTTAPPSSFKPIEAPAASAPPSSFKPVDVAIPPATENGTATTSNAQEPETPAKGGSWRQKGVRRRKSILGGLGDLGDKIVGVFSPKRRVSNVPK</sequence>
<dbReference type="GO" id="GO:0031267">
    <property type="term" value="F:small GTPase binding"/>
    <property type="evidence" value="ECO:0007669"/>
    <property type="project" value="TreeGrafter"/>
</dbReference>
<dbReference type="InterPro" id="IPR032675">
    <property type="entry name" value="LRR_dom_sf"/>
</dbReference>
<feature type="compositionally biased region" description="Low complexity" evidence="4">
    <location>
        <begin position="436"/>
        <end position="481"/>
    </location>
</feature>
<dbReference type="CDD" id="cd00116">
    <property type="entry name" value="LRR_RI"/>
    <property type="match status" value="1"/>
</dbReference>
<dbReference type="GO" id="GO:0005829">
    <property type="term" value="C:cytosol"/>
    <property type="evidence" value="ECO:0007669"/>
    <property type="project" value="TreeGrafter"/>
</dbReference>
<evidence type="ECO:0000256" key="4">
    <source>
        <dbReference type="SAM" id="MobiDB-lite"/>
    </source>
</evidence>
<organism evidence="5 6">
    <name type="scientific">Dacryopinax primogenitus (strain DJM 731)</name>
    <name type="common">Brown rot fungus</name>
    <dbReference type="NCBI Taxonomy" id="1858805"/>
    <lineage>
        <taxon>Eukaryota</taxon>
        <taxon>Fungi</taxon>
        <taxon>Dikarya</taxon>
        <taxon>Basidiomycota</taxon>
        <taxon>Agaricomycotina</taxon>
        <taxon>Dacrymycetes</taxon>
        <taxon>Dacrymycetales</taxon>
        <taxon>Dacrymycetaceae</taxon>
        <taxon>Dacryopinax</taxon>
    </lineage>
</organism>
<evidence type="ECO:0000256" key="1">
    <source>
        <dbReference type="ARBA" id="ARBA00022468"/>
    </source>
</evidence>
<evidence type="ECO:0000313" key="5">
    <source>
        <dbReference type="EMBL" id="EJT99976.1"/>
    </source>
</evidence>
<feature type="region of interest" description="Disordered" evidence="4">
    <location>
        <begin position="436"/>
        <end position="617"/>
    </location>
</feature>
<evidence type="ECO:0000313" key="6">
    <source>
        <dbReference type="Proteomes" id="UP000030653"/>
    </source>
</evidence>
<name>M5G274_DACPD</name>
<dbReference type="SMART" id="SM00368">
    <property type="entry name" value="LRR_RI"/>
    <property type="match status" value="7"/>
</dbReference>
<dbReference type="PANTHER" id="PTHR24113:SF12">
    <property type="entry name" value="RAN GTPASE-ACTIVATING PROTEIN 1"/>
    <property type="match status" value="1"/>
</dbReference>
<dbReference type="Pfam" id="PF13516">
    <property type="entry name" value="LRR_6"/>
    <property type="match status" value="1"/>
</dbReference>
<accession>M5G274</accession>
<dbReference type="Gene3D" id="3.80.10.10">
    <property type="entry name" value="Ribonuclease Inhibitor"/>
    <property type="match status" value="1"/>
</dbReference>
<dbReference type="Proteomes" id="UP000030653">
    <property type="component" value="Unassembled WGS sequence"/>
</dbReference>
<dbReference type="GO" id="GO:0005096">
    <property type="term" value="F:GTPase activator activity"/>
    <property type="evidence" value="ECO:0007669"/>
    <property type="project" value="UniProtKB-KW"/>
</dbReference>
<feature type="compositionally biased region" description="Polar residues" evidence="4">
    <location>
        <begin position="504"/>
        <end position="513"/>
    </location>
</feature>
<dbReference type="SUPFAM" id="SSF52047">
    <property type="entry name" value="RNI-like"/>
    <property type="match status" value="1"/>
</dbReference>
<proteinExistence type="predicted"/>
<keyword evidence="3" id="KW-0677">Repeat</keyword>
<dbReference type="GO" id="GO:0006913">
    <property type="term" value="P:nucleocytoplasmic transport"/>
    <property type="evidence" value="ECO:0007669"/>
    <property type="project" value="TreeGrafter"/>
</dbReference>
<feature type="compositionally biased region" description="Low complexity" evidence="4">
    <location>
        <begin position="489"/>
        <end position="503"/>
    </location>
</feature>
<dbReference type="RefSeq" id="XP_040626874.1">
    <property type="nucleotide sequence ID" value="XM_040770415.1"/>
</dbReference>
<reference evidence="5 6" key="1">
    <citation type="journal article" date="2012" name="Science">
        <title>The Paleozoic origin of enzymatic lignin decomposition reconstructed from 31 fungal genomes.</title>
        <authorList>
            <person name="Floudas D."/>
            <person name="Binder M."/>
            <person name="Riley R."/>
            <person name="Barry K."/>
            <person name="Blanchette R.A."/>
            <person name="Henrissat B."/>
            <person name="Martinez A.T."/>
            <person name="Otillar R."/>
            <person name="Spatafora J.W."/>
            <person name="Yadav J.S."/>
            <person name="Aerts A."/>
            <person name="Benoit I."/>
            <person name="Boyd A."/>
            <person name="Carlson A."/>
            <person name="Copeland A."/>
            <person name="Coutinho P.M."/>
            <person name="de Vries R.P."/>
            <person name="Ferreira P."/>
            <person name="Findley K."/>
            <person name="Foster B."/>
            <person name="Gaskell J."/>
            <person name="Glotzer D."/>
            <person name="Gorecki P."/>
            <person name="Heitman J."/>
            <person name="Hesse C."/>
            <person name="Hori C."/>
            <person name="Igarashi K."/>
            <person name="Jurgens J.A."/>
            <person name="Kallen N."/>
            <person name="Kersten P."/>
            <person name="Kohler A."/>
            <person name="Kuees U."/>
            <person name="Kumar T.K.A."/>
            <person name="Kuo A."/>
            <person name="LaButti K."/>
            <person name="Larrondo L.F."/>
            <person name="Lindquist E."/>
            <person name="Ling A."/>
            <person name="Lombard V."/>
            <person name="Lucas S."/>
            <person name="Lundell T."/>
            <person name="Martin R."/>
            <person name="McLaughlin D.J."/>
            <person name="Morgenstern I."/>
            <person name="Morin E."/>
            <person name="Murat C."/>
            <person name="Nagy L.G."/>
            <person name="Nolan M."/>
            <person name="Ohm R.A."/>
            <person name="Patyshakuliyeva A."/>
            <person name="Rokas A."/>
            <person name="Ruiz-Duenas F.J."/>
            <person name="Sabat G."/>
            <person name="Salamov A."/>
            <person name="Samejima M."/>
            <person name="Schmutz J."/>
            <person name="Slot J.C."/>
            <person name="St John F."/>
            <person name="Stenlid J."/>
            <person name="Sun H."/>
            <person name="Sun S."/>
            <person name="Syed K."/>
            <person name="Tsang A."/>
            <person name="Wiebenga A."/>
            <person name="Young D."/>
            <person name="Pisabarro A."/>
            <person name="Eastwood D.C."/>
            <person name="Martin F."/>
            <person name="Cullen D."/>
            <person name="Grigoriev I.V."/>
            <person name="Hibbett D.S."/>
        </authorList>
    </citation>
    <scope>NUCLEOTIDE SEQUENCE [LARGE SCALE GENOMIC DNA]</scope>
    <source>
        <strain evidence="5 6">DJM-731 SS1</strain>
    </source>
</reference>
<keyword evidence="6" id="KW-1185">Reference proteome</keyword>
<dbReference type="GO" id="GO:0048471">
    <property type="term" value="C:perinuclear region of cytoplasm"/>
    <property type="evidence" value="ECO:0007669"/>
    <property type="project" value="TreeGrafter"/>
</dbReference>
<dbReference type="GO" id="GO:0005634">
    <property type="term" value="C:nucleus"/>
    <property type="evidence" value="ECO:0007669"/>
    <property type="project" value="TreeGrafter"/>
</dbReference>
<dbReference type="EMBL" id="JH795868">
    <property type="protein sequence ID" value="EJT99976.1"/>
    <property type="molecule type" value="Genomic_DNA"/>
</dbReference>
<dbReference type="AlphaFoldDB" id="M5G274"/>
<dbReference type="HOGENOM" id="CLU_028747_3_1_1"/>